<gene>
    <name evidence="1" type="ordered locus">PMM0078</name>
</gene>
<dbReference type="SUPFAM" id="SSF56214">
    <property type="entry name" value="4'-phosphopantetheinyl transferase"/>
    <property type="match status" value="1"/>
</dbReference>
<dbReference type="STRING" id="59919.PMM0078"/>
<dbReference type="InterPro" id="IPR037143">
    <property type="entry name" value="4-PPantetheinyl_Trfase_dom_sf"/>
</dbReference>
<dbReference type="HOGENOM" id="CLU_110271_0_0_3"/>
<proteinExistence type="predicted"/>
<dbReference type="OrthoDB" id="553384at2"/>
<dbReference type="RefSeq" id="WP_011131716.1">
    <property type="nucleotide sequence ID" value="NC_005072.1"/>
</dbReference>
<reference evidence="1 2" key="1">
    <citation type="journal article" date="2003" name="Nature">
        <title>Genome divergence in two Prochlorococcus ecotypes reflects oceanic niche differentiation.</title>
        <authorList>
            <person name="Rocap G."/>
            <person name="Larimer F.W."/>
            <person name="Lamerdin J.E."/>
            <person name="Malfatti S."/>
            <person name="Chain P."/>
            <person name="Ahlgren N.A."/>
            <person name="Arellano A."/>
            <person name="Coleman M."/>
            <person name="Hauser L."/>
            <person name="Hess W.R."/>
            <person name="Johnson Z.I."/>
            <person name="Land M.L."/>
            <person name="Lindell D."/>
            <person name="Post A.F."/>
            <person name="Regala W."/>
            <person name="Shah M."/>
            <person name="Shaw S.L."/>
            <person name="Steglich C."/>
            <person name="Sullivan M.B."/>
            <person name="Ting C.S."/>
            <person name="Tolonen A."/>
            <person name="Webb E.A."/>
            <person name="Zinser E.R."/>
            <person name="Chisholm S.W."/>
        </authorList>
    </citation>
    <scope>NUCLEOTIDE SEQUENCE [LARGE SCALE GENOMIC DNA]</scope>
    <source>
        <strain evidence="2">CCMP1986 / NIES-2087 / MED4</strain>
    </source>
</reference>
<dbReference type="Gene3D" id="3.90.470.20">
    <property type="entry name" value="4'-phosphopantetheinyl transferase domain"/>
    <property type="match status" value="1"/>
</dbReference>
<keyword evidence="1" id="KW-0808">Transferase</keyword>
<dbReference type="Proteomes" id="UP000001026">
    <property type="component" value="Chromosome"/>
</dbReference>
<organism evidence="1 2">
    <name type="scientific">Prochlorococcus marinus subsp. pastoris (strain CCMP1986 / NIES-2087 / MED4)</name>
    <dbReference type="NCBI Taxonomy" id="59919"/>
    <lineage>
        <taxon>Bacteria</taxon>
        <taxon>Bacillati</taxon>
        <taxon>Cyanobacteriota</taxon>
        <taxon>Cyanophyceae</taxon>
        <taxon>Synechococcales</taxon>
        <taxon>Prochlorococcaceae</taxon>
        <taxon>Prochlorococcus</taxon>
    </lineage>
</organism>
<evidence type="ECO:0000313" key="1">
    <source>
        <dbReference type="EMBL" id="CAE18537.1"/>
    </source>
</evidence>
<dbReference type="eggNOG" id="COG2091">
    <property type="taxonomic scope" value="Bacteria"/>
</dbReference>
<dbReference type="GO" id="GO:0008897">
    <property type="term" value="F:holo-[acyl-carrier-protein] synthase activity"/>
    <property type="evidence" value="ECO:0007669"/>
    <property type="project" value="InterPro"/>
</dbReference>
<sequence length="218" mass="25645">MTLLNNYEYKIPKIWFHEIKGVQDVATLNELEIANKLSRHRANIFLESRAYIRQCLGNLFNLNPLEVPIIANPGEPPELPKGMGYCSFSHCNDAIILVWHERKIGIDIERLDRNFNYEKLAKKYFFKSNSLNTTSESYRKTILNQWCAVEAAIKWDHGKLAEDIKEWQYSENDKILFHNKKKLKLKFTQINLYKWTISLAYKDTSHFIPNIICSSKMV</sequence>
<protein>
    <submittedName>
        <fullName evidence="1">Possible 4'-phosphopantetheinyl transferase family protein</fullName>
    </submittedName>
</protein>
<dbReference type="GO" id="GO:0000287">
    <property type="term" value="F:magnesium ion binding"/>
    <property type="evidence" value="ECO:0007669"/>
    <property type="project" value="InterPro"/>
</dbReference>
<dbReference type="EMBL" id="BX548174">
    <property type="protein sequence ID" value="CAE18537.1"/>
    <property type="molecule type" value="Genomic_DNA"/>
</dbReference>
<dbReference type="KEGG" id="pmm:PMM0078"/>
<evidence type="ECO:0000313" key="2">
    <source>
        <dbReference type="Proteomes" id="UP000001026"/>
    </source>
</evidence>
<accession>Q7V3J7</accession>
<dbReference type="AlphaFoldDB" id="Q7V3J7"/>
<name>Q7V3J7_PROMP</name>